<dbReference type="InterPro" id="IPR013087">
    <property type="entry name" value="Znf_C2H2_type"/>
</dbReference>
<dbReference type="OrthoDB" id="8117402at2759"/>
<dbReference type="InterPro" id="IPR036236">
    <property type="entry name" value="Znf_C2H2_sf"/>
</dbReference>
<evidence type="ECO:0000259" key="7">
    <source>
        <dbReference type="PROSITE" id="PS50157"/>
    </source>
</evidence>
<keyword evidence="4" id="KW-0862">Zinc</keyword>
<dbReference type="PANTHER" id="PTHR19818:SF139">
    <property type="entry name" value="PAIR-RULE PROTEIN ODD-PAIRED"/>
    <property type="match status" value="1"/>
</dbReference>
<dbReference type="GO" id="GO:0005634">
    <property type="term" value="C:nucleus"/>
    <property type="evidence" value="ECO:0007669"/>
    <property type="project" value="UniProtKB-ARBA"/>
</dbReference>
<feature type="domain" description="C2H2-type" evidence="7">
    <location>
        <begin position="323"/>
        <end position="353"/>
    </location>
</feature>
<reference evidence="8 9" key="1">
    <citation type="journal article" date="2018" name="Mol. Biol. Evol.">
        <title>Broad Genomic Sampling Reveals a Smut Pathogenic Ancestry of the Fungal Clade Ustilaginomycotina.</title>
        <authorList>
            <person name="Kijpornyongpan T."/>
            <person name="Mondo S.J."/>
            <person name="Barry K."/>
            <person name="Sandor L."/>
            <person name="Lee J."/>
            <person name="Lipzen A."/>
            <person name="Pangilinan J."/>
            <person name="LaButti K."/>
            <person name="Hainaut M."/>
            <person name="Henrissat B."/>
            <person name="Grigoriev I.V."/>
            <person name="Spatafora J.W."/>
            <person name="Aime M.C."/>
        </authorList>
    </citation>
    <scope>NUCLEOTIDE SEQUENCE [LARGE SCALE GENOMIC DNA]</scope>
    <source>
        <strain evidence="8 9">MCA 3882</strain>
    </source>
</reference>
<organism evidence="8 9">
    <name type="scientific">Meira miltonrushii</name>
    <dbReference type="NCBI Taxonomy" id="1280837"/>
    <lineage>
        <taxon>Eukaryota</taxon>
        <taxon>Fungi</taxon>
        <taxon>Dikarya</taxon>
        <taxon>Basidiomycota</taxon>
        <taxon>Ustilaginomycotina</taxon>
        <taxon>Exobasidiomycetes</taxon>
        <taxon>Exobasidiales</taxon>
        <taxon>Brachybasidiaceae</taxon>
        <taxon>Meira</taxon>
    </lineage>
</organism>
<sequence length="390" mass="41988">MNTNLYASLAALATPLDSLEQDQIAQLAEFSKMFSSFSTTNPTINLCSEMMDTGKPIANVSADAIPFDSPLDQSLGSPASTRDFQESPLQDLEFDFASTVADAPLFPDHGTQQQQHGELASMPLFGPEFSFSQQSVTGPIVGLKESVTSSQSSEGNAADYSFDAMARNMLSDMGNGRLNILSASPSTQSDVSVADSDLAARFIREYARSHAVRDIDVLVCALRGAGIDVSNEVVAEILATASLNSTPSSSPNASPSPMILPEPVKTRSSRSSTSKTRKTRSSAQSNASKNFICKSCHKSFDRAFNLRTHEITHVALEDREKPFVCPWSACTKPFMRKYDAERHYTTVHVKKGEIATSKQIIKAFSGEHGVPAQRAVASLLSDADITQANG</sequence>
<dbReference type="RefSeq" id="XP_025352802.1">
    <property type="nucleotide sequence ID" value="XM_025502815.1"/>
</dbReference>
<dbReference type="Pfam" id="PF00096">
    <property type="entry name" value="zf-C2H2"/>
    <property type="match status" value="1"/>
</dbReference>
<dbReference type="PANTHER" id="PTHR19818">
    <property type="entry name" value="ZINC FINGER PROTEIN ZIC AND GLI"/>
    <property type="match status" value="1"/>
</dbReference>
<gene>
    <name evidence="8" type="ORF">FA14DRAFT_74704</name>
</gene>
<feature type="compositionally biased region" description="Low complexity" evidence="6">
    <location>
        <begin position="243"/>
        <end position="257"/>
    </location>
</feature>
<evidence type="ECO:0000256" key="4">
    <source>
        <dbReference type="ARBA" id="ARBA00022833"/>
    </source>
</evidence>
<feature type="domain" description="C2H2-type" evidence="7">
    <location>
        <begin position="291"/>
        <end position="318"/>
    </location>
</feature>
<accession>A0A316V4Q2</accession>
<dbReference type="InParanoid" id="A0A316V4Q2"/>
<dbReference type="EMBL" id="KZ819605">
    <property type="protein sequence ID" value="PWN32500.1"/>
    <property type="molecule type" value="Genomic_DNA"/>
</dbReference>
<evidence type="ECO:0000256" key="2">
    <source>
        <dbReference type="ARBA" id="ARBA00022737"/>
    </source>
</evidence>
<dbReference type="PROSITE" id="PS50157">
    <property type="entry name" value="ZINC_FINGER_C2H2_2"/>
    <property type="match status" value="2"/>
</dbReference>
<dbReference type="AlphaFoldDB" id="A0A316V4Q2"/>
<protein>
    <recommendedName>
        <fullName evidence="7">C2H2-type domain-containing protein</fullName>
    </recommendedName>
</protein>
<dbReference type="GO" id="GO:0045944">
    <property type="term" value="P:positive regulation of transcription by RNA polymerase II"/>
    <property type="evidence" value="ECO:0007669"/>
    <property type="project" value="UniProtKB-ARBA"/>
</dbReference>
<dbReference type="STRING" id="1280837.A0A316V4Q2"/>
<evidence type="ECO:0000256" key="5">
    <source>
        <dbReference type="PROSITE-ProRule" id="PRU00042"/>
    </source>
</evidence>
<evidence type="ECO:0000256" key="1">
    <source>
        <dbReference type="ARBA" id="ARBA00022723"/>
    </source>
</evidence>
<dbReference type="GO" id="GO:0000978">
    <property type="term" value="F:RNA polymerase II cis-regulatory region sequence-specific DNA binding"/>
    <property type="evidence" value="ECO:0007669"/>
    <property type="project" value="TreeGrafter"/>
</dbReference>
<name>A0A316V4Q2_9BASI</name>
<keyword evidence="1" id="KW-0479">Metal-binding</keyword>
<keyword evidence="3 5" id="KW-0863">Zinc-finger</keyword>
<dbReference type="GO" id="GO:0008270">
    <property type="term" value="F:zinc ion binding"/>
    <property type="evidence" value="ECO:0007669"/>
    <property type="project" value="UniProtKB-KW"/>
</dbReference>
<dbReference type="SUPFAM" id="SSF57667">
    <property type="entry name" value="beta-beta-alpha zinc fingers"/>
    <property type="match status" value="1"/>
</dbReference>
<proteinExistence type="predicted"/>
<dbReference type="Gene3D" id="3.30.160.60">
    <property type="entry name" value="Classic Zinc Finger"/>
    <property type="match status" value="2"/>
</dbReference>
<dbReference type="GO" id="GO:0000981">
    <property type="term" value="F:DNA-binding transcription factor activity, RNA polymerase II-specific"/>
    <property type="evidence" value="ECO:0007669"/>
    <property type="project" value="TreeGrafter"/>
</dbReference>
<evidence type="ECO:0000256" key="6">
    <source>
        <dbReference type="SAM" id="MobiDB-lite"/>
    </source>
</evidence>
<dbReference type="InterPro" id="IPR050329">
    <property type="entry name" value="GLI_C2H2-zinc-finger"/>
</dbReference>
<keyword evidence="2" id="KW-0677">Repeat</keyword>
<dbReference type="GeneID" id="37024596"/>
<dbReference type="Proteomes" id="UP000245771">
    <property type="component" value="Unassembled WGS sequence"/>
</dbReference>
<evidence type="ECO:0000313" key="9">
    <source>
        <dbReference type="Proteomes" id="UP000245771"/>
    </source>
</evidence>
<evidence type="ECO:0000313" key="8">
    <source>
        <dbReference type="EMBL" id="PWN32500.1"/>
    </source>
</evidence>
<feature type="region of interest" description="Disordered" evidence="6">
    <location>
        <begin position="243"/>
        <end position="285"/>
    </location>
</feature>
<evidence type="ECO:0000256" key="3">
    <source>
        <dbReference type="ARBA" id="ARBA00022771"/>
    </source>
</evidence>
<dbReference type="SMART" id="SM00355">
    <property type="entry name" value="ZnF_C2H2"/>
    <property type="match status" value="2"/>
</dbReference>
<dbReference type="PROSITE" id="PS00028">
    <property type="entry name" value="ZINC_FINGER_C2H2_1"/>
    <property type="match status" value="2"/>
</dbReference>
<keyword evidence="9" id="KW-1185">Reference proteome</keyword>